<keyword evidence="4" id="KW-0500">Molybdenum</keyword>
<proteinExistence type="inferred from homology"/>
<sequence>MATLPGSASDCEALIAYDAAQSRLATHSIPLGIERASLAKAGRRAVAEAVYARIDSPRADTAAMDGYAVRNADIDTGQRAFPVTGTHFAGGASTSPLTPGSAVRIMTGAPLPAGADRVVMLEQVRLEGDRVILPQTLSAKVHVRRRASDFAAGDTLLKPGRVIDPRALLIAAAADVAELAVWRRPRVGFLSTGDELTDPGNAAATTSDIPDCLAEAVALLARQWGAKPAGAARVADDAEAIRGAAEGALADCNVLVVIGGASRGDRDFARLALLPLGLDLVFADVAIKPGKPVWYGRIGAQHVLGLPGNPTAAMTVARLFLAPLLTGLDGRGTDAALVPTMLPLADDAPTAIREQFLCGHADGAGVRIIERQMASSQAMLRNADMIVRIPGGAAPSPAGTSVATFRF</sequence>
<keyword evidence="4" id="KW-0479">Metal-binding</keyword>
<comment type="similarity">
    <text evidence="2 4">Belongs to the MoeA family.</text>
</comment>
<keyword evidence="4" id="KW-0808">Transferase</keyword>
<dbReference type="InterPro" id="IPR036688">
    <property type="entry name" value="MoeA_C_domain_IV_sf"/>
</dbReference>
<dbReference type="PANTHER" id="PTHR10192:SF5">
    <property type="entry name" value="GEPHYRIN"/>
    <property type="match status" value="1"/>
</dbReference>
<dbReference type="Gene3D" id="2.40.340.10">
    <property type="entry name" value="MoeA, C-terminal, domain IV"/>
    <property type="match status" value="1"/>
</dbReference>
<dbReference type="InterPro" id="IPR001453">
    <property type="entry name" value="MoaB/Mog_dom"/>
</dbReference>
<reference evidence="6" key="1">
    <citation type="submission" date="2023-07" db="EMBL/GenBank/DDBJ databases">
        <authorList>
            <person name="Kim M.K."/>
        </authorList>
    </citation>
    <scope>NUCLEOTIDE SEQUENCE</scope>
    <source>
        <strain evidence="6">CA1-15</strain>
    </source>
</reference>
<dbReference type="EC" id="2.10.1.1" evidence="4"/>
<protein>
    <recommendedName>
        <fullName evidence="4">Molybdopterin molybdenumtransferase</fullName>
        <ecNumber evidence="4">2.10.1.1</ecNumber>
    </recommendedName>
</protein>
<evidence type="ECO:0000313" key="6">
    <source>
        <dbReference type="EMBL" id="MDO7841882.1"/>
    </source>
</evidence>
<dbReference type="SUPFAM" id="SSF53218">
    <property type="entry name" value="Molybdenum cofactor biosynthesis proteins"/>
    <property type="match status" value="1"/>
</dbReference>
<keyword evidence="4" id="KW-0501">Molybdenum cofactor biosynthesis</keyword>
<dbReference type="PANTHER" id="PTHR10192">
    <property type="entry name" value="MOLYBDOPTERIN BIOSYNTHESIS PROTEIN"/>
    <property type="match status" value="1"/>
</dbReference>
<evidence type="ECO:0000256" key="2">
    <source>
        <dbReference type="ARBA" id="ARBA00010763"/>
    </source>
</evidence>
<dbReference type="InterPro" id="IPR038987">
    <property type="entry name" value="MoeA-like"/>
</dbReference>
<comment type="cofactor">
    <cofactor evidence="4">
        <name>Mg(2+)</name>
        <dbReference type="ChEBI" id="CHEBI:18420"/>
    </cofactor>
</comment>
<dbReference type="SMART" id="SM00852">
    <property type="entry name" value="MoCF_biosynth"/>
    <property type="match status" value="1"/>
</dbReference>
<evidence type="ECO:0000256" key="1">
    <source>
        <dbReference type="ARBA" id="ARBA00002901"/>
    </source>
</evidence>
<keyword evidence="7" id="KW-1185">Reference proteome</keyword>
<evidence type="ECO:0000256" key="4">
    <source>
        <dbReference type="RuleBase" id="RU365090"/>
    </source>
</evidence>
<dbReference type="SUPFAM" id="SSF63882">
    <property type="entry name" value="MoeA N-terminal region -like"/>
    <property type="match status" value="1"/>
</dbReference>
<dbReference type="CDD" id="cd00887">
    <property type="entry name" value="MoeA"/>
    <property type="match status" value="1"/>
</dbReference>
<dbReference type="InterPro" id="IPR036135">
    <property type="entry name" value="MoeA_linker/N_sf"/>
</dbReference>
<evidence type="ECO:0000313" key="7">
    <source>
        <dbReference type="Proteomes" id="UP001176468"/>
    </source>
</evidence>
<dbReference type="Proteomes" id="UP001176468">
    <property type="component" value="Unassembled WGS sequence"/>
</dbReference>
<dbReference type="Pfam" id="PF03453">
    <property type="entry name" value="MoeA_N"/>
    <property type="match status" value="1"/>
</dbReference>
<dbReference type="EMBL" id="JAUQSZ010000003">
    <property type="protein sequence ID" value="MDO7841882.1"/>
    <property type="molecule type" value="Genomic_DNA"/>
</dbReference>
<gene>
    <name evidence="6" type="ORF">Q5H94_06060</name>
</gene>
<comment type="pathway">
    <text evidence="4">Cofactor biosynthesis; molybdopterin biosynthesis.</text>
</comment>
<dbReference type="InterPro" id="IPR036425">
    <property type="entry name" value="MoaB/Mog-like_dom_sf"/>
</dbReference>
<feature type="domain" description="MoaB/Mog" evidence="5">
    <location>
        <begin position="188"/>
        <end position="327"/>
    </location>
</feature>
<dbReference type="Gene3D" id="3.90.105.10">
    <property type="entry name" value="Molybdopterin biosynthesis moea protein, domain 2"/>
    <property type="match status" value="1"/>
</dbReference>
<keyword evidence="4" id="KW-0460">Magnesium</keyword>
<evidence type="ECO:0000256" key="3">
    <source>
        <dbReference type="ARBA" id="ARBA00047317"/>
    </source>
</evidence>
<dbReference type="RefSeq" id="WP_304560340.1">
    <property type="nucleotide sequence ID" value="NZ_JAUQSZ010000003.1"/>
</dbReference>
<dbReference type="Pfam" id="PF00994">
    <property type="entry name" value="MoCF_biosynth"/>
    <property type="match status" value="1"/>
</dbReference>
<dbReference type="InterPro" id="IPR005110">
    <property type="entry name" value="MoeA_linker/N"/>
</dbReference>
<accession>A0ABT8ZZK2</accession>
<dbReference type="Gene3D" id="2.170.190.11">
    <property type="entry name" value="Molybdopterin biosynthesis moea protein, domain 3"/>
    <property type="match status" value="1"/>
</dbReference>
<organism evidence="6 7">
    <name type="scientific">Sphingomonas immobilis</name>
    <dbReference type="NCBI Taxonomy" id="3063997"/>
    <lineage>
        <taxon>Bacteria</taxon>
        <taxon>Pseudomonadati</taxon>
        <taxon>Pseudomonadota</taxon>
        <taxon>Alphaproteobacteria</taxon>
        <taxon>Sphingomonadales</taxon>
        <taxon>Sphingomonadaceae</taxon>
        <taxon>Sphingomonas</taxon>
    </lineage>
</organism>
<comment type="caution">
    <text evidence="6">The sequence shown here is derived from an EMBL/GenBank/DDBJ whole genome shotgun (WGS) entry which is preliminary data.</text>
</comment>
<comment type="function">
    <text evidence="1 4">Catalyzes the insertion of molybdate into adenylated molybdopterin with the concomitant release of AMP.</text>
</comment>
<evidence type="ECO:0000259" key="5">
    <source>
        <dbReference type="SMART" id="SM00852"/>
    </source>
</evidence>
<name>A0ABT8ZZK2_9SPHN</name>
<dbReference type="Gene3D" id="3.40.980.10">
    <property type="entry name" value="MoaB/Mog-like domain"/>
    <property type="match status" value="1"/>
</dbReference>
<comment type="catalytic activity">
    <reaction evidence="3">
        <text>adenylyl-molybdopterin + molybdate = Mo-molybdopterin + AMP + H(+)</text>
        <dbReference type="Rhea" id="RHEA:35047"/>
        <dbReference type="ChEBI" id="CHEBI:15378"/>
        <dbReference type="ChEBI" id="CHEBI:36264"/>
        <dbReference type="ChEBI" id="CHEBI:62727"/>
        <dbReference type="ChEBI" id="CHEBI:71302"/>
        <dbReference type="ChEBI" id="CHEBI:456215"/>
        <dbReference type="EC" id="2.10.1.1"/>
    </reaction>
</comment>